<feature type="repeat" description="Pumilio" evidence="4">
    <location>
        <begin position="212"/>
        <end position="247"/>
    </location>
</feature>
<proteinExistence type="predicted"/>
<name>A0AAF0TV69_SOLVR</name>
<dbReference type="PANTHER" id="PTHR12537:SF63">
    <property type="entry name" value="PUMILIO HOMOLOG 15"/>
    <property type="match status" value="1"/>
</dbReference>
<evidence type="ECO:0000256" key="4">
    <source>
        <dbReference type="PROSITE-ProRule" id="PRU00317"/>
    </source>
</evidence>
<feature type="domain" description="PUM-HD" evidence="5">
    <location>
        <begin position="188"/>
        <end position="531"/>
    </location>
</feature>
<keyword evidence="2" id="KW-0810">Translation regulation</keyword>
<dbReference type="GO" id="GO:0005737">
    <property type="term" value="C:cytoplasm"/>
    <property type="evidence" value="ECO:0007669"/>
    <property type="project" value="TreeGrafter"/>
</dbReference>
<dbReference type="SUPFAM" id="SSF48371">
    <property type="entry name" value="ARM repeat"/>
    <property type="match status" value="1"/>
</dbReference>
<dbReference type="PANTHER" id="PTHR12537">
    <property type="entry name" value="RNA BINDING PROTEIN PUMILIO-RELATED"/>
    <property type="match status" value="1"/>
</dbReference>
<dbReference type="GO" id="GO:0003729">
    <property type="term" value="F:mRNA binding"/>
    <property type="evidence" value="ECO:0007669"/>
    <property type="project" value="TreeGrafter"/>
</dbReference>
<dbReference type="InterPro" id="IPR001313">
    <property type="entry name" value="Pumilio_RNA-bd_rpt"/>
</dbReference>
<dbReference type="SMART" id="SM00025">
    <property type="entry name" value="Pumilio"/>
    <property type="match status" value="8"/>
</dbReference>
<accession>A0AAF0TV69</accession>
<dbReference type="CDD" id="cd07920">
    <property type="entry name" value="Pumilio"/>
    <property type="match status" value="1"/>
</dbReference>
<evidence type="ECO:0000259" key="5">
    <source>
        <dbReference type="PROSITE" id="PS50303"/>
    </source>
</evidence>
<reference evidence="6" key="1">
    <citation type="submission" date="2023-08" db="EMBL/GenBank/DDBJ databases">
        <title>A de novo genome assembly of Solanum verrucosum Schlechtendal, a Mexican diploid species geographically isolated from the other diploid A-genome species in potato relatives.</title>
        <authorList>
            <person name="Hosaka K."/>
        </authorList>
    </citation>
    <scope>NUCLEOTIDE SEQUENCE</scope>
    <source>
        <tissue evidence="6">Young leaves</tissue>
    </source>
</reference>
<keyword evidence="3" id="KW-0694">RNA-binding</keyword>
<evidence type="ECO:0000313" key="7">
    <source>
        <dbReference type="Proteomes" id="UP001234989"/>
    </source>
</evidence>
<evidence type="ECO:0000256" key="1">
    <source>
        <dbReference type="ARBA" id="ARBA00022737"/>
    </source>
</evidence>
<evidence type="ECO:0000256" key="2">
    <source>
        <dbReference type="ARBA" id="ARBA00022845"/>
    </source>
</evidence>
<dbReference type="InterPro" id="IPR011989">
    <property type="entry name" value="ARM-like"/>
</dbReference>
<dbReference type="AlphaFoldDB" id="A0AAF0TV69"/>
<organism evidence="6 7">
    <name type="scientific">Solanum verrucosum</name>
    <dbReference type="NCBI Taxonomy" id="315347"/>
    <lineage>
        <taxon>Eukaryota</taxon>
        <taxon>Viridiplantae</taxon>
        <taxon>Streptophyta</taxon>
        <taxon>Embryophyta</taxon>
        <taxon>Tracheophyta</taxon>
        <taxon>Spermatophyta</taxon>
        <taxon>Magnoliopsida</taxon>
        <taxon>eudicotyledons</taxon>
        <taxon>Gunneridae</taxon>
        <taxon>Pentapetalae</taxon>
        <taxon>asterids</taxon>
        <taxon>lamiids</taxon>
        <taxon>Solanales</taxon>
        <taxon>Solanaceae</taxon>
        <taxon>Solanoideae</taxon>
        <taxon>Solaneae</taxon>
        <taxon>Solanum</taxon>
    </lineage>
</organism>
<feature type="repeat" description="Pumilio" evidence="4">
    <location>
        <begin position="432"/>
        <end position="467"/>
    </location>
</feature>
<dbReference type="InterPro" id="IPR033133">
    <property type="entry name" value="PUM-HD"/>
</dbReference>
<protein>
    <recommendedName>
        <fullName evidence="5">PUM-HD domain-containing protein</fullName>
    </recommendedName>
</protein>
<evidence type="ECO:0000313" key="6">
    <source>
        <dbReference type="EMBL" id="WMV27355.1"/>
    </source>
</evidence>
<feature type="repeat" description="Pumilio" evidence="4">
    <location>
        <begin position="396"/>
        <end position="431"/>
    </location>
</feature>
<keyword evidence="7" id="KW-1185">Reference proteome</keyword>
<dbReference type="PROSITE" id="PS50303">
    <property type="entry name" value="PUM_HD"/>
    <property type="match status" value="1"/>
</dbReference>
<evidence type="ECO:0000256" key="3">
    <source>
        <dbReference type="ARBA" id="ARBA00022884"/>
    </source>
</evidence>
<dbReference type="Pfam" id="PF00806">
    <property type="entry name" value="PUF"/>
    <property type="match status" value="8"/>
</dbReference>
<dbReference type="GO" id="GO:0006417">
    <property type="term" value="P:regulation of translation"/>
    <property type="evidence" value="ECO:0007669"/>
    <property type="project" value="UniProtKB-KW"/>
</dbReference>
<gene>
    <name evidence="6" type="ORF">MTR67_020740</name>
</gene>
<dbReference type="Gene3D" id="1.25.10.10">
    <property type="entry name" value="Leucine-rich Repeat Variant"/>
    <property type="match status" value="1"/>
</dbReference>
<feature type="repeat" description="Pumilio" evidence="4">
    <location>
        <begin position="248"/>
        <end position="283"/>
    </location>
</feature>
<dbReference type="Proteomes" id="UP001234989">
    <property type="component" value="Chromosome 4"/>
</dbReference>
<keyword evidence="1" id="KW-0677">Repeat</keyword>
<dbReference type="InterPro" id="IPR016024">
    <property type="entry name" value="ARM-type_fold"/>
</dbReference>
<dbReference type="InterPro" id="IPR033712">
    <property type="entry name" value="Pumilio_RNA-bd"/>
</dbReference>
<sequence length="550" mass="61015">MDKRSPENNSGYQLHRNGFQEFHPRSLTNSGPPLESLFGNLRLDDEQVSLPSFGVPPPVNSTADGLYDDEILTGFRAQERLNNGADLQGLIRAQNAINGSHQNLTVGPNLLNQPQPQPLSAGGLRSQPWYYSEPSSPFIDNDYLRLNYELPDYNGYSLGLGGGAFLPNTAPLMNRELINQFPYMSYRYSNGFMPNNFRIGSPISKYNQIGSELRGKMVALAKDQQGSKLLQSKLDKGNKEEIGGILSELIGCVSDLMKNQSGSYVIQKLFAVCNEEQRTSIIQAITRNTHQFIGICFSQHGARAMQKLLDNILTPHQIYTILSAIAPVAVALANDQSGQHVIQFCVKTYPPEYIRPLLYEIANNCFAIATQKSGCCVIQSCVESAGGELRGCIIAEILTNAVQLSEDQYGNYVVQHLVGLKLPGVTDILIDRLQGNFLTLSCNKYASNVVEKIILDSGEEHSTRIITELLSNPSGSMLLMDPYGNFVIQSSLQRAKGILLEALYNLIDIHGASMKSNMYGKKVLDRLASRKEQMHCTRLFMSDRYKLTRQ</sequence>
<dbReference type="PROSITE" id="PS50302">
    <property type="entry name" value="PUM"/>
    <property type="match status" value="4"/>
</dbReference>
<dbReference type="EMBL" id="CP133615">
    <property type="protein sequence ID" value="WMV27355.1"/>
    <property type="molecule type" value="Genomic_DNA"/>
</dbReference>